<dbReference type="Pfam" id="PF00144">
    <property type="entry name" value="Beta-lactamase"/>
    <property type="match status" value="1"/>
</dbReference>
<dbReference type="PANTHER" id="PTHR43283">
    <property type="entry name" value="BETA-LACTAMASE-RELATED"/>
    <property type="match status" value="1"/>
</dbReference>
<sequence length="419" mass="44965">MKAILALILSCALAVAGPLAIASAEEAPAHQQAETEAPPGQAARAAVPAEPERRAEAPAGPGEQAEDATEPATETEPAANAPARPTGPSEPSEPSEQAEAPASSLAGIVEQAKELDALETLIVARDGEILVEEGFRGHTTTATTNIKSASKSVMSALVGIAIEKGILEGVDQKIAPILKDKLPKDPDPRLDEITIGHLLSMQAGLKPTSGENYGRWIVTRDWVASVLAQPFDDDPGGAMLYSTGSTHLLSAILTRRAGKPTAELAKEWLKPVPGFRIGHWQRDPKGIYIGGNQMAMSPRSMLAFGELYRNRGRAGDAQVVPEDWIEQSWTPRTRSIRSNDEYGYGWHITRMADRTVYYAWGFGGQMIYICPDAKLTVVMTSDESRPSASNGYLDKLRRLVEEIIVAVGEGEEGLAEVEQ</sequence>
<dbReference type="RefSeq" id="WP_345100647.1">
    <property type="nucleotide sequence ID" value="NZ_BAABGS010000075.1"/>
</dbReference>
<evidence type="ECO:0000313" key="4">
    <source>
        <dbReference type="EMBL" id="MFD2260042.1"/>
    </source>
</evidence>
<feature type="chain" id="PRO_5046008515" evidence="2">
    <location>
        <begin position="25"/>
        <end position="419"/>
    </location>
</feature>
<keyword evidence="4" id="KW-0378">Hydrolase</keyword>
<feature type="region of interest" description="Disordered" evidence="1">
    <location>
        <begin position="26"/>
        <end position="103"/>
    </location>
</feature>
<proteinExistence type="predicted"/>
<protein>
    <submittedName>
        <fullName evidence="4">Serine hydrolase</fullName>
    </submittedName>
</protein>
<gene>
    <name evidence="4" type="ORF">ACFSMZ_09720</name>
</gene>
<dbReference type="Proteomes" id="UP001597373">
    <property type="component" value="Unassembled WGS sequence"/>
</dbReference>
<feature type="compositionally biased region" description="Low complexity" evidence="1">
    <location>
        <begin position="36"/>
        <end position="49"/>
    </location>
</feature>
<dbReference type="Gene3D" id="3.40.710.10">
    <property type="entry name" value="DD-peptidase/beta-lactamase superfamily"/>
    <property type="match status" value="1"/>
</dbReference>
<dbReference type="InterPro" id="IPR050789">
    <property type="entry name" value="Diverse_Enzym_Activities"/>
</dbReference>
<keyword evidence="5" id="KW-1185">Reference proteome</keyword>
<feature type="signal peptide" evidence="2">
    <location>
        <begin position="1"/>
        <end position="24"/>
    </location>
</feature>
<comment type="caution">
    <text evidence="4">The sequence shown here is derived from an EMBL/GenBank/DDBJ whole genome shotgun (WGS) entry which is preliminary data.</text>
</comment>
<evidence type="ECO:0000313" key="5">
    <source>
        <dbReference type="Proteomes" id="UP001597373"/>
    </source>
</evidence>
<dbReference type="SUPFAM" id="SSF56601">
    <property type="entry name" value="beta-lactamase/transpeptidase-like"/>
    <property type="match status" value="1"/>
</dbReference>
<dbReference type="InterPro" id="IPR001466">
    <property type="entry name" value="Beta-lactam-related"/>
</dbReference>
<organism evidence="4 5">
    <name type="scientific">Chelativorans composti</name>
    <dbReference type="NCBI Taxonomy" id="768533"/>
    <lineage>
        <taxon>Bacteria</taxon>
        <taxon>Pseudomonadati</taxon>
        <taxon>Pseudomonadota</taxon>
        <taxon>Alphaproteobacteria</taxon>
        <taxon>Hyphomicrobiales</taxon>
        <taxon>Phyllobacteriaceae</taxon>
        <taxon>Chelativorans</taxon>
    </lineage>
</organism>
<evidence type="ECO:0000256" key="1">
    <source>
        <dbReference type="SAM" id="MobiDB-lite"/>
    </source>
</evidence>
<evidence type="ECO:0000256" key="2">
    <source>
        <dbReference type="SAM" id="SignalP"/>
    </source>
</evidence>
<name>A0ABW5DG44_9HYPH</name>
<dbReference type="GO" id="GO:0016787">
    <property type="term" value="F:hydrolase activity"/>
    <property type="evidence" value="ECO:0007669"/>
    <property type="project" value="UniProtKB-KW"/>
</dbReference>
<feature type="compositionally biased region" description="Low complexity" evidence="1">
    <location>
        <begin position="70"/>
        <end position="103"/>
    </location>
</feature>
<keyword evidence="2" id="KW-0732">Signal</keyword>
<feature type="domain" description="Beta-lactamase-related" evidence="3">
    <location>
        <begin position="121"/>
        <end position="400"/>
    </location>
</feature>
<accession>A0ABW5DG44</accession>
<dbReference type="EMBL" id="JBHUIR010000034">
    <property type="protein sequence ID" value="MFD2260042.1"/>
    <property type="molecule type" value="Genomic_DNA"/>
</dbReference>
<dbReference type="PANTHER" id="PTHR43283:SF7">
    <property type="entry name" value="BETA-LACTAMASE-RELATED DOMAIN-CONTAINING PROTEIN"/>
    <property type="match status" value="1"/>
</dbReference>
<reference evidence="5" key="1">
    <citation type="journal article" date="2019" name="Int. J. Syst. Evol. Microbiol.">
        <title>The Global Catalogue of Microorganisms (GCM) 10K type strain sequencing project: providing services to taxonomists for standard genome sequencing and annotation.</title>
        <authorList>
            <consortium name="The Broad Institute Genomics Platform"/>
            <consortium name="The Broad Institute Genome Sequencing Center for Infectious Disease"/>
            <person name="Wu L."/>
            <person name="Ma J."/>
        </authorList>
    </citation>
    <scope>NUCLEOTIDE SEQUENCE [LARGE SCALE GENOMIC DNA]</scope>
    <source>
        <strain evidence="5">KCTC 23707</strain>
    </source>
</reference>
<evidence type="ECO:0000259" key="3">
    <source>
        <dbReference type="Pfam" id="PF00144"/>
    </source>
</evidence>
<dbReference type="InterPro" id="IPR012338">
    <property type="entry name" value="Beta-lactam/transpept-like"/>
</dbReference>